<evidence type="ECO:0008006" key="3">
    <source>
        <dbReference type="Google" id="ProtNLM"/>
    </source>
</evidence>
<sequence>MSNKYFNIYPFCKIVSGKDSHIICDLQKQNIKFIPFSLVEVINLLEKEEFKTVEEQFEEQKGVFNSYINFLIKEDLGFFSDYKTPFIPIPEDYLTPDNINNAAIEIAGLENLENLFLQLDDLHCQFIELKVISTIDLEQLANKLEIIEKLQLRSLQLFIPFEKEMATSKIVKLFKKVKKAVTIAVYNCPKDWQLKGNFQVKYLKKSLEEIQKGNSTEKDLIINLSYYFLAKKYNPYYYKKIAINSKGEIKNCLKNKRSFGTIQDFKLAEVIEKSDFQELWFVNHDCIVDIKDSPLRYNRILTNDLKKVEENLYELVD</sequence>
<protein>
    <recommendedName>
        <fullName evidence="3">Grasp-with-spasm system SPASM domain peptide maturase</fullName>
    </recommendedName>
</protein>
<proteinExistence type="predicted"/>
<dbReference type="AlphaFoldDB" id="A0A437UBF9"/>
<name>A0A437UBF9_9FLAO</name>
<evidence type="ECO:0000313" key="1">
    <source>
        <dbReference type="EMBL" id="RVU90947.1"/>
    </source>
</evidence>
<comment type="caution">
    <text evidence="1">The sequence shown here is derived from an EMBL/GenBank/DDBJ whole genome shotgun (WGS) entry which is preliminary data.</text>
</comment>
<dbReference type="RefSeq" id="WP_127823381.1">
    <property type="nucleotide sequence ID" value="NZ_RQSM01000003.1"/>
</dbReference>
<dbReference type="Proteomes" id="UP000288951">
    <property type="component" value="Unassembled WGS sequence"/>
</dbReference>
<organism evidence="1 2">
    <name type="scientific">Flavobacterium columnare</name>
    <dbReference type="NCBI Taxonomy" id="996"/>
    <lineage>
        <taxon>Bacteria</taxon>
        <taxon>Pseudomonadati</taxon>
        <taxon>Bacteroidota</taxon>
        <taxon>Flavobacteriia</taxon>
        <taxon>Flavobacteriales</taxon>
        <taxon>Flavobacteriaceae</taxon>
        <taxon>Flavobacterium</taxon>
    </lineage>
</organism>
<dbReference type="OrthoDB" id="1073749at2"/>
<accession>A0A437UBF9</accession>
<keyword evidence="2" id="KW-1185">Reference proteome</keyword>
<evidence type="ECO:0000313" key="2">
    <source>
        <dbReference type="Proteomes" id="UP000288951"/>
    </source>
</evidence>
<gene>
    <name evidence="1" type="ORF">EH230_08590</name>
</gene>
<reference evidence="1" key="1">
    <citation type="submission" date="2018-12" db="EMBL/GenBank/DDBJ databases">
        <title>Draft genome sequence of Flaovobacterium columnare ARS1 isolated from channel catfish in Alabama.</title>
        <authorList>
            <person name="Cai W."/>
            <person name="Arias C."/>
        </authorList>
    </citation>
    <scope>NUCLEOTIDE SEQUENCE [LARGE SCALE GENOMIC DNA]</scope>
    <source>
        <strain evidence="1">ARS1</strain>
    </source>
</reference>
<dbReference type="EMBL" id="RQSM01000003">
    <property type="protein sequence ID" value="RVU90947.1"/>
    <property type="molecule type" value="Genomic_DNA"/>
</dbReference>